<dbReference type="PANTHER" id="PTHR12603">
    <property type="entry name" value="CCR4-NOT TRANSCRIPTION COMPLEX RELATED"/>
    <property type="match status" value="1"/>
</dbReference>
<dbReference type="InterPro" id="IPR039515">
    <property type="entry name" value="NOT4_mRING-HC-C4C4"/>
</dbReference>
<dbReference type="GO" id="GO:0030014">
    <property type="term" value="C:CCR4-NOT complex"/>
    <property type="evidence" value="ECO:0007669"/>
    <property type="project" value="InterPro"/>
</dbReference>
<evidence type="ECO:0000313" key="5">
    <source>
        <dbReference type="Proteomes" id="UP001327560"/>
    </source>
</evidence>
<dbReference type="EMBL" id="CP136894">
    <property type="protein sequence ID" value="WOL08854.1"/>
    <property type="molecule type" value="Genomic_DNA"/>
</dbReference>
<protein>
    <recommendedName>
        <fullName evidence="3">RING-type domain-containing protein</fullName>
    </recommendedName>
</protein>
<dbReference type="GO" id="GO:0016567">
    <property type="term" value="P:protein ubiquitination"/>
    <property type="evidence" value="ECO:0007669"/>
    <property type="project" value="TreeGrafter"/>
</dbReference>
<sequence>MGYNAMAEVSSVPPMLSGKMKRTTRSARMKQRKLDAPRDKWLPQAMEVKDDRNVTRLPSSVPSLQAREDEEEGMPSAFRNPSNGTHHRRNDILRLSSSSRSSIDSTSRSISDEEDVGKGEENGVLDNWEAIADALSGDIGSDEKKRSHHFDPANKKSKQIRSVPRAWKPDDASRPQTLPSISKQWMLPNVGHREQWVCQQKGILPLPISCPICYEDLDRTDSSFLPCSCGFRLCLFCHKKILEADGRCPGCRKQYNSFGGGLVEVKMGGAPGLKFQVSQFM</sequence>
<evidence type="ECO:0000313" key="4">
    <source>
        <dbReference type="EMBL" id="WOL08854.1"/>
    </source>
</evidence>
<dbReference type="GO" id="GO:0004842">
    <property type="term" value="F:ubiquitin-protein transferase activity"/>
    <property type="evidence" value="ECO:0007669"/>
    <property type="project" value="InterPro"/>
</dbReference>
<organism evidence="4 5">
    <name type="scientific">Canna indica</name>
    <name type="common">Indian-shot</name>
    <dbReference type="NCBI Taxonomy" id="4628"/>
    <lineage>
        <taxon>Eukaryota</taxon>
        <taxon>Viridiplantae</taxon>
        <taxon>Streptophyta</taxon>
        <taxon>Embryophyta</taxon>
        <taxon>Tracheophyta</taxon>
        <taxon>Spermatophyta</taxon>
        <taxon>Magnoliopsida</taxon>
        <taxon>Liliopsida</taxon>
        <taxon>Zingiberales</taxon>
        <taxon>Cannaceae</taxon>
        <taxon>Canna</taxon>
    </lineage>
</organism>
<dbReference type="Proteomes" id="UP001327560">
    <property type="component" value="Chromosome 5"/>
</dbReference>
<dbReference type="PANTHER" id="PTHR12603:SF0">
    <property type="entry name" value="CCR4-NOT TRANSCRIPTION COMPLEX SUBUNIT 4"/>
    <property type="match status" value="1"/>
</dbReference>
<dbReference type="Pfam" id="PF14570">
    <property type="entry name" value="zf-RING_4"/>
    <property type="match status" value="1"/>
</dbReference>
<keyword evidence="5" id="KW-1185">Reference proteome</keyword>
<dbReference type="Gene3D" id="3.30.40.10">
    <property type="entry name" value="Zinc/RING finger domain, C3HC4 (zinc finger)"/>
    <property type="match status" value="1"/>
</dbReference>
<feature type="region of interest" description="Disordered" evidence="2">
    <location>
        <begin position="139"/>
        <end position="177"/>
    </location>
</feature>
<dbReference type="FunFam" id="3.30.40.10:FF:000383">
    <property type="entry name" value="RING/U-box superfamily protein"/>
    <property type="match status" value="1"/>
</dbReference>
<keyword evidence="1" id="KW-0863">Zinc-finger</keyword>
<feature type="compositionally biased region" description="Low complexity" evidence="2">
    <location>
        <begin position="93"/>
        <end position="109"/>
    </location>
</feature>
<dbReference type="PROSITE" id="PS50089">
    <property type="entry name" value="ZF_RING_2"/>
    <property type="match status" value="1"/>
</dbReference>
<feature type="domain" description="RING-type" evidence="3">
    <location>
        <begin position="210"/>
        <end position="252"/>
    </location>
</feature>
<dbReference type="SUPFAM" id="SSF57850">
    <property type="entry name" value="RING/U-box"/>
    <property type="match status" value="1"/>
</dbReference>
<feature type="region of interest" description="Disordered" evidence="2">
    <location>
        <begin position="1"/>
        <end position="125"/>
    </location>
</feature>
<dbReference type="InterPro" id="IPR001841">
    <property type="entry name" value="Znf_RING"/>
</dbReference>
<keyword evidence="1" id="KW-0862">Zinc</keyword>
<evidence type="ECO:0000259" key="3">
    <source>
        <dbReference type="PROSITE" id="PS50089"/>
    </source>
</evidence>
<reference evidence="4 5" key="1">
    <citation type="submission" date="2023-10" db="EMBL/GenBank/DDBJ databases">
        <title>Chromosome-scale genome assembly provides insights into flower coloration mechanisms of Canna indica.</title>
        <authorList>
            <person name="Li C."/>
        </authorList>
    </citation>
    <scope>NUCLEOTIDE SEQUENCE [LARGE SCALE GENOMIC DNA]</scope>
    <source>
        <tissue evidence="4">Flower</tissue>
    </source>
</reference>
<dbReference type="InterPro" id="IPR039780">
    <property type="entry name" value="Mot2"/>
</dbReference>
<dbReference type="InterPro" id="IPR013083">
    <property type="entry name" value="Znf_RING/FYVE/PHD"/>
</dbReference>
<feature type="compositionally biased region" description="Basic and acidic residues" evidence="2">
    <location>
        <begin position="32"/>
        <end position="54"/>
    </location>
</feature>
<feature type="compositionally biased region" description="Basic and acidic residues" evidence="2">
    <location>
        <begin position="141"/>
        <end position="154"/>
    </location>
</feature>
<evidence type="ECO:0000256" key="2">
    <source>
        <dbReference type="SAM" id="MobiDB-lite"/>
    </source>
</evidence>
<proteinExistence type="predicted"/>
<evidence type="ECO:0000256" key="1">
    <source>
        <dbReference type="PROSITE-ProRule" id="PRU00175"/>
    </source>
</evidence>
<dbReference type="GO" id="GO:0008270">
    <property type="term" value="F:zinc ion binding"/>
    <property type="evidence" value="ECO:0007669"/>
    <property type="project" value="UniProtKB-KW"/>
</dbReference>
<name>A0AAQ3KHZ5_9LILI</name>
<keyword evidence="1" id="KW-0479">Metal-binding</keyword>
<dbReference type="CDD" id="cd16618">
    <property type="entry name" value="mRING-HC-C4C4_CNOT4"/>
    <property type="match status" value="1"/>
</dbReference>
<accession>A0AAQ3KHZ5</accession>
<gene>
    <name evidence="4" type="ORF">Cni_G17607</name>
</gene>
<feature type="compositionally biased region" description="Basic residues" evidence="2">
    <location>
        <begin position="19"/>
        <end position="31"/>
    </location>
</feature>
<dbReference type="AlphaFoldDB" id="A0AAQ3KHZ5"/>